<dbReference type="Gene3D" id="3.30.500.10">
    <property type="entry name" value="MHC class I-like antigen recognition-like"/>
    <property type="match status" value="1"/>
</dbReference>
<evidence type="ECO:0000256" key="2">
    <source>
        <dbReference type="RuleBase" id="RU004439"/>
    </source>
</evidence>
<dbReference type="InterPro" id="IPR037055">
    <property type="entry name" value="MHC_I-like_Ag-recog_sf"/>
</dbReference>
<keyword evidence="4" id="KW-1133">Transmembrane helix</keyword>
<organism evidence="6 7">
    <name type="scientific">Staurois parvus</name>
    <dbReference type="NCBI Taxonomy" id="386267"/>
    <lineage>
        <taxon>Eukaryota</taxon>
        <taxon>Metazoa</taxon>
        <taxon>Chordata</taxon>
        <taxon>Craniata</taxon>
        <taxon>Vertebrata</taxon>
        <taxon>Euteleostomi</taxon>
        <taxon>Amphibia</taxon>
        <taxon>Batrachia</taxon>
        <taxon>Anura</taxon>
        <taxon>Neobatrachia</taxon>
        <taxon>Ranoidea</taxon>
        <taxon>Ranidae</taxon>
        <taxon>Staurois</taxon>
    </lineage>
</organism>
<evidence type="ECO:0000256" key="1">
    <source>
        <dbReference type="ARBA" id="ARBA00023180"/>
    </source>
</evidence>
<accession>A0ABN9EXA0</accession>
<dbReference type="PROSITE" id="PS00290">
    <property type="entry name" value="IG_MHC"/>
    <property type="match status" value="1"/>
</dbReference>
<dbReference type="InterPro" id="IPR003597">
    <property type="entry name" value="Ig_C1-set"/>
</dbReference>
<comment type="similarity">
    <text evidence="2">Belongs to the MHC class I family.</text>
</comment>
<dbReference type="InterPro" id="IPR013783">
    <property type="entry name" value="Ig-like_fold"/>
</dbReference>
<gene>
    <name evidence="6" type="ORF">SPARVUS_LOCUS10689020</name>
</gene>
<dbReference type="SMART" id="SM00407">
    <property type="entry name" value="IGc1"/>
    <property type="match status" value="1"/>
</dbReference>
<evidence type="ECO:0000259" key="5">
    <source>
        <dbReference type="PROSITE" id="PS50835"/>
    </source>
</evidence>
<evidence type="ECO:0000256" key="3">
    <source>
        <dbReference type="SAM" id="MobiDB-lite"/>
    </source>
</evidence>
<dbReference type="InterPro" id="IPR007110">
    <property type="entry name" value="Ig-like_dom"/>
</dbReference>
<protein>
    <recommendedName>
        <fullName evidence="5">Ig-like domain-containing protein</fullName>
    </recommendedName>
</protein>
<feature type="compositionally biased region" description="Basic and acidic residues" evidence="3">
    <location>
        <begin position="277"/>
        <end position="307"/>
    </location>
</feature>
<keyword evidence="1" id="KW-0325">Glycoprotein</keyword>
<feature type="transmembrane region" description="Helical" evidence="4">
    <location>
        <begin position="234"/>
        <end position="258"/>
    </location>
</feature>
<keyword evidence="7" id="KW-1185">Reference proteome</keyword>
<dbReference type="InterPro" id="IPR011161">
    <property type="entry name" value="MHC_I-like_Ag-recog"/>
</dbReference>
<dbReference type="InterPro" id="IPR003006">
    <property type="entry name" value="Ig/MHC_CS"/>
</dbReference>
<dbReference type="InterPro" id="IPR001039">
    <property type="entry name" value="MHC_I_a_a1/a2"/>
</dbReference>
<dbReference type="PANTHER" id="PTHR16675:SF235">
    <property type="entry name" value="SHKT DOMAIN-CONTAINING PROTEIN"/>
    <property type="match status" value="1"/>
</dbReference>
<name>A0ABN9EXA0_9NEOB</name>
<dbReference type="InterPro" id="IPR036179">
    <property type="entry name" value="Ig-like_dom_sf"/>
</dbReference>
<dbReference type="SUPFAM" id="SSF48726">
    <property type="entry name" value="Immunoglobulin"/>
    <property type="match status" value="1"/>
</dbReference>
<feature type="domain" description="Ig-like" evidence="5">
    <location>
        <begin position="137"/>
        <end position="217"/>
    </location>
</feature>
<dbReference type="Proteomes" id="UP001162483">
    <property type="component" value="Unassembled WGS sequence"/>
</dbReference>
<dbReference type="PRINTS" id="PR01638">
    <property type="entry name" value="MHCCLASSI"/>
</dbReference>
<proteinExistence type="inferred from homology"/>
<sequence>MDEEEERTKVLGRTNTNFKTIATFIGREMVENAMGKINQTKEIHYGQWISKCELRDDNSTSGTTYIRYDGREFIYLDKQKENWVAAMHEAELTAKEWNSPKKKWGHLQSRYLDYDCIYWLKEFLERGREDLEKRVRPEVKVWDRLQSDGLTRLYCLVYGFHPRAVDVKWMRNGEDHVPSDEMTPILPHLDGTYQIKVSVEVPTKEGDTYSCHVDHSSLEDVLIVKWERYQIHGAVIPGVVIPVVVIVLAFCIWVAIYFCKVKRNGEGEPAVNGKGEPAVHGEGEPAVHGEGEPAVHGEGEPAVHGEGDPGNGEGEPVLQMPLLMLPTTSTSESS</sequence>
<dbReference type="InterPro" id="IPR050208">
    <property type="entry name" value="MHC_class-I_related"/>
</dbReference>
<comment type="caution">
    <text evidence="6">The sequence shown here is derived from an EMBL/GenBank/DDBJ whole genome shotgun (WGS) entry which is preliminary data.</text>
</comment>
<dbReference type="Pfam" id="PF07654">
    <property type="entry name" value="C1-set"/>
    <property type="match status" value="1"/>
</dbReference>
<keyword evidence="4" id="KW-0812">Transmembrane</keyword>
<feature type="region of interest" description="Disordered" evidence="3">
    <location>
        <begin position="268"/>
        <end position="334"/>
    </location>
</feature>
<dbReference type="EMBL" id="CATNWA010015909">
    <property type="protein sequence ID" value="CAI9588016.1"/>
    <property type="molecule type" value="Genomic_DNA"/>
</dbReference>
<dbReference type="Pfam" id="PF00129">
    <property type="entry name" value="MHC_I"/>
    <property type="match status" value="1"/>
</dbReference>
<dbReference type="InterPro" id="IPR011162">
    <property type="entry name" value="MHC_I/II-like_Ag-recog"/>
</dbReference>
<keyword evidence="4" id="KW-0472">Membrane</keyword>
<dbReference type="PANTHER" id="PTHR16675">
    <property type="entry name" value="MHC CLASS I-RELATED"/>
    <property type="match status" value="1"/>
</dbReference>
<evidence type="ECO:0000256" key="4">
    <source>
        <dbReference type="SAM" id="Phobius"/>
    </source>
</evidence>
<dbReference type="Gene3D" id="2.60.40.10">
    <property type="entry name" value="Immunoglobulins"/>
    <property type="match status" value="1"/>
</dbReference>
<reference evidence="6" key="1">
    <citation type="submission" date="2023-05" db="EMBL/GenBank/DDBJ databases">
        <authorList>
            <person name="Stuckert A."/>
        </authorList>
    </citation>
    <scope>NUCLEOTIDE SEQUENCE</scope>
</reference>
<dbReference type="SUPFAM" id="SSF54452">
    <property type="entry name" value="MHC antigen-recognition domain"/>
    <property type="match status" value="1"/>
</dbReference>
<evidence type="ECO:0000313" key="6">
    <source>
        <dbReference type="EMBL" id="CAI9588016.1"/>
    </source>
</evidence>
<evidence type="ECO:0000313" key="7">
    <source>
        <dbReference type="Proteomes" id="UP001162483"/>
    </source>
</evidence>
<dbReference type="PROSITE" id="PS50835">
    <property type="entry name" value="IG_LIKE"/>
    <property type="match status" value="1"/>
</dbReference>